<gene>
    <name evidence="1" type="ORF">PHACADRAFT_45899</name>
</gene>
<feature type="non-terminal residue" evidence="1">
    <location>
        <position position="80"/>
    </location>
</feature>
<protein>
    <submittedName>
        <fullName evidence="1">Uncharacterized protein</fullName>
    </submittedName>
</protein>
<dbReference type="GeneID" id="18919884"/>
<dbReference type="InParanoid" id="K5VHH3"/>
<evidence type="ECO:0000313" key="1">
    <source>
        <dbReference type="EMBL" id="EKM50688.1"/>
    </source>
</evidence>
<dbReference type="OrthoDB" id="292964at2759"/>
<dbReference type="EMBL" id="JH930478">
    <property type="protein sequence ID" value="EKM50688.1"/>
    <property type="molecule type" value="Genomic_DNA"/>
</dbReference>
<dbReference type="Proteomes" id="UP000008370">
    <property type="component" value="Unassembled WGS sequence"/>
</dbReference>
<organism evidence="1 2">
    <name type="scientific">Phanerochaete carnosa (strain HHB-10118-sp)</name>
    <name type="common">White-rot fungus</name>
    <name type="synonym">Peniophora carnosa</name>
    <dbReference type="NCBI Taxonomy" id="650164"/>
    <lineage>
        <taxon>Eukaryota</taxon>
        <taxon>Fungi</taxon>
        <taxon>Dikarya</taxon>
        <taxon>Basidiomycota</taxon>
        <taxon>Agaricomycotina</taxon>
        <taxon>Agaricomycetes</taxon>
        <taxon>Polyporales</taxon>
        <taxon>Phanerochaetaceae</taxon>
        <taxon>Phanerochaete</taxon>
    </lineage>
</organism>
<feature type="non-terminal residue" evidence="1">
    <location>
        <position position="1"/>
    </location>
</feature>
<keyword evidence="2" id="KW-1185">Reference proteome</keyword>
<dbReference type="InterPro" id="IPR036873">
    <property type="entry name" value="Rhodanese-like_dom_sf"/>
</dbReference>
<dbReference type="AlphaFoldDB" id="K5VHH3"/>
<dbReference type="RefSeq" id="XP_007400624.1">
    <property type="nucleotide sequence ID" value="XM_007400562.1"/>
</dbReference>
<accession>K5VHH3</accession>
<proteinExistence type="predicted"/>
<dbReference type="KEGG" id="pco:PHACADRAFT_45899"/>
<dbReference type="Gene3D" id="3.40.250.10">
    <property type="entry name" value="Rhodanese-like domain"/>
    <property type="match status" value="1"/>
</dbReference>
<dbReference type="HOGENOM" id="CLU_177951_0_0_1"/>
<dbReference type="SUPFAM" id="SSF52821">
    <property type="entry name" value="Rhodanese/Cell cycle control phosphatase"/>
    <property type="match status" value="1"/>
</dbReference>
<evidence type="ECO:0000313" key="2">
    <source>
        <dbReference type="Proteomes" id="UP000008370"/>
    </source>
</evidence>
<reference evidence="1 2" key="1">
    <citation type="journal article" date="2012" name="BMC Genomics">
        <title>Comparative genomics of the white-rot fungi, Phanerochaete carnosa and P. chrysosporium, to elucidate the genetic basis of the distinct wood types they colonize.</title>
        <authorList>
            <person name="Suzuki H."/>
            <person name="MacDonald J."/>
            <person name="Syed K."/>
            <person name="Salamov A."/>
            <person name="Hori C."/>
            <person name="Aerts A."/>
            <person name="Henrissat B."/>
            <person name="Wiebenga A."/>
            <person name="vanKuyk P.A."/>
            <person name="Barry K."/>
            <person name="Lindquist E."/>
            <person name="LaButti K."/>
            <person name="Lapidus A."/>
            <person name="Lucas S."/>
            <person name="Coutinho P."/>
            <person name="Gong Y."/>
            <person name="Samejima M."/>
            <person name="Mahadevan R."/>
            <person name="Abou-Zaid M."/>
            <person name="de Vries R.P."/>
            <person name="Igarashi K."/>
            <person name="Yadav J.S."/>
            <person name="Grigoriev I.V."/>
            <person name="Master E.R."/>
        </authorList>
    </citation>
    <scope>NUCLEOTIDE SEQUENCE [LARGE SCALE GENOMIC DNA]</scope>
    <source>
        <strain evidence="1 2">HHB-10118-sp</strain>
    </source>
</reference>
<sequence>IEDSLSVAPRHESLLFLNRDKFDLIAVYDESSESIGESRALTALVGAIYERSFKKMLRNIPLILVGGLRTWKIRFGSDEL</sequence>
<name>K5VHH3_PHACS</name>